<dbReference type="AlphaFoldDB" id="A0A2K4ZA92"/>
<dbReference type="SUPFAM" id="SSF51735">
    <property type="entry name" value="NAD(P)-binding Rossmann-fold domains"/>
    <property type="match status" value="1"/>
</dbReference>
<dbReference type="Proteomes" id="UP000236311">
    <property type="component" value="Unassembled WGS sequence"/>
</dbReference>
<dbReference type="PANTHER" id="PTHR42760">
    <property type="entry name" value="SHORT-CHAIN DEHYDROGENASES/REDUCTASES FAMILY MEMBER"/>
    <property type="match status" value="1"/>
</dbReference>
<gene>
    <name evidence="3" type="primary">fabG_1</name>
    <name evidence="3" type="ORF">AMURIS_00063</name>
</gene>
<dbReference type="EMBL" id="OFSM01000001">
    <property type="protein sequence ID" value="SOY27359.1"/>
    <property type="molecule type" value="Genomic_DNA"/>
</dbReference>
<dbReference type="EC" id="1.1.1.100" evidence="3"/>
<dbReference type="Gene3D" id="3.40.50.720">
    <property type="entry name" value="NAD(P)-binding Rossmann-like Domain"/>
    <property type="match status" value="1"/>
</dbReference>
<protein>
    <submittedName>
        <fullName evidence="3">3-oxoacyl-[acyl-carrier-protein] reductase FabG</fullName>
        <ecNumber evidence="3">1.1.1.100</ecNumber>
    </submittedName>
</protein>
<dbReference type="PRINTS" id="PR00080">
    <property type="entry name" value="SDRFAMILY"/>
</dbReference>
<dbReference type="PANTHER" id="PTHR42760:SF133">
    <property type="entry name" value="3-OXOACYL-[ACYL-CARRIER-PROTEIN] REDUCTASE"/>
    <property type="match status" value="1"/>
</dbReference>
<dbReference type="GO" id="GO:0004316">
    <property type="term" value="F:3-oxoacyl-[acyl-carrier-protein] reductase (NADPH) activity"/>
    <property type="evidence" value="ECO:0007669"/>
    <property type="project" value="UniProtKB-EC"/>
</dbReference>
<evidence type="ECO:0000313" key="4">
    <source>
        <dbReference type="Proteomes" id="UP000236311"/>
    </source>
</evidence>
<dbReference type="RefSeq" id="WP_242982226.1">
    <property type="nucleotide sequence ID" value="NZ_JANJZD010000008.1"/>
</dbReference>
<keyword evidence="4" id="KW-1185">Reference proteome</keyword>
<organism evidence="3 4">
    <name type="scientific">Acetatifactor muris</name>
    <dbReference type="NCBI Taxonomy" id="879566"/>
    <lineage>
        <taxon>Bacteria</taxon>
        <taxon>Bacillati</taxon>
        <taxon>Bacillota</taxon>
        <taxon>Clostridia</taxon>
        <taxon>Lachnospirales</taxon>
        <taxon>Lachnospiraceae</taxon>
        <taxon>Acetatifactor</taxon>
    </lineage>
</organism>
<evidence type="ECO:0000313" key="3">
    <source>
        <dbReference type="EMBL" id="SOY27359.1"/>
    </source>
</evidence>
<dbReference type="Pfam" id="PF13561">
    <property type="entry name" value="adh_short_C2"/>
    <property type="match status" value="1"/>
</dbReference>
<evidence type="ECO:0000256" key="1">
    <source>
        <dbReference type="ARBA" id="ARBA00006484"/>
    </source>
</evidence>
<dbReference type="PRINTS" id="PR00081">
    <property type="entry name" value="GDHRDH"/>
</dbReference>
<dbReference type="InterPro" id="IPR002347">
    <property type="entry name" value="SDR_fam"/>
</dbReference>
<comment type="similarity">
    <text evidence="1">Belongs to the short-chain dehydrogenases/reductases (SDR) family.</text>
</comment>
<keyword evidence="2 3" id="KW-0560">Oxidoreductase</keyword>
<name>A0A2K4ZA92_9FIRM</name>
<dbReference type="InterPro" id="IPR036291">
    <property type="entry name" value="NAD(P)-bd_dom_sf"/>
</dbReference>
<evidence type="ECO:0000256" key="2">
    <source>
        <dbReference type="ARBA" id="ARBA00023002"/>
    </source>
</evidence>
<proteinExistence type="inferred from homology"/>
<accession>A0A2K4ZA92</accession>
<dbReference type="FunFam" id="3.40.50.720:FF:000084">
    <property type="entry name" value="Short-chain dehydrogenase reductase"/>
    <property type="match status" value="1"/>
</dbReference>
<reference evidence="3 4" key="1">
    <citation type="submission" date="2018-01" db="EMBL/GenBank/DDBJ databases">
        <authorList>
            <person name="Gaut B.S."/>
            <person name="Morton B.R."/>
            <person name="Clegg M.T."/>
            <person name="Duvall M.R."/>
        </authorList>
    </citation>
    <scope>NUCLEOTIDE SEQUENCE [LARGE SCALE GENOMIC DNA]</scope>
    <source>
        <strain evidence="3">GP69</strain>
    </source>
</reference>
<dbReference type="GO" id="GO:0008206">
    <property type="term" value="P:bile acid metabolic process"/>
    <property type="evidence" value="ECO:0007669"/>
    <property type="project" value="UniProtKB-ARBA"/>
</dbReference>
<sequence length="247" mass="27066">MLLDNKNAVITGAKRGIGHATVEVFARNGANVWACARKKDSDFEADMKILSEKYSVEIQPLYFDMTDEAQIKAAVMEIKNSKRTVDILVNVAGVVEDSSGFTMTALAKMKRVFEVNFFGLTLLTQYISRLMIRQHSGSIVNISSVAGIDGRPAQYEYAASKAAVIGGVRQLAREFAPYNIRVNAIAPGIVDTEMGKLIDEELKNTVISNVMMNRVAKLDEISNVIMFLASDLSSYITGQVIRVDGGM</sequence>